<keyword evidence="3" id="KW-0963">Cytoplasm</keyword>
<dbReference type="SUPFAM" id="SSF50044">
    <property type="entry name" value="SH3-domain"/>
    <property type="match status" value="1"/>
</dbReference>
<dbReference type="GO" id="GO:0005737">
    <property type="term" value="C:cytoplasm"/>
    <property type="evidence" value="ECO:0007669"/>
    <property type="project" value="UniProtKB-SubCell"/>
</dbReference>
<feature type="region of interest" description="Disordered" evidence="5">
    <location>
        <begin position="255"/>
        <end position="278"/>
    </location>
</feature>
<feature type="compositionally biased region" description="Pro residues" evidence="5">
    <location>
        <begin position="45"/>
        <end position="56"/>
    </location>
</feature>
<evidence type="ECO:0000256" key="3">
    <source>
        <dbReference type="ARBA" id="ARBA00022490"/>
    </source>
</evidence>
<sequence length="340" mass="36880">MLASRKLREQGVCFDLLLFKYRKADRNCLTAMNFKKPRNSAPLVPIRPPPPPPGQAAPPSGRQNNGAPSKKGVMNLSKLIPKRMQKNQSSGSSSNHHETITKKSAPPPRPPPPKFAPKQPVLIDLLSGSPPSSPSPTLRSQESGFEESPDVWKSWPESSASTPMVDWTVGPAATADPWDAGWSSSSGGTTSNAGWATFDGAESQRQLSEVRSTTMPTLNSAAATLSAVKSTPSMPTIIRPGGPKKLVKKDKVDDIFEDDQSPPMPSFPPPQLPQDVEDTCNEPTVFHVVAVFDYESDHPEDLSFKAGEVIEVLSMVNEDWYTGQCGDRLGHFPSNFVEPQ</sequence>
<dbReference type="OrthoDB" id="27823at2759"/>
<evidence type="ECO:0000313" key="8">
    <source>
        <dbReference type="Proteomes" id="UP000494165"/>
    </source>
</evidence>
<keyword evidence="2 4" id="KW-0728">SH3 domain</keyword>
<feature type="region of interest" description="Disordered" evidence="5">
    <location>
        <begin position="38"/>
        <end position="212"/>
    </location>
</feature>
<evidence type="ECO:0000256" key="2">
    <source>
        <dbReference type="ARBA" id="ARBA00022443"/>
    </source>
</evidence>
<organism evidence="7 8">
    <name type="scientific">Cloeon dipterum</name>
    <dbReference type="NCBI Taxonomy" id="197152"/>
    <lineage>
        <taxon>Eukaryota</taxon>
        <taxon>Metazoa</taxon>
        <taxon>Ecdysozoa</taxon>
        <taxon>Arthropoda</taxon>
        <taxon>Hexapoda</taxon>
        <taxon>Insecta</taxon>
        <taxon>Pterygota</taxon>
        <taxon>Palaeoptera</taxon>
        <taxon>Ephemeroptera</taxon>
        <taxon>Pisciforma</taxon>
        <taxon>Baetidae</taxon>
        <taxon>Cloeon</taxon>
    </lineage>
</organism>
<evidence type="ECO:0000256" key="4">
    <source>
        <dbReference type="PROSITE-ProRule" id="PRU00192"/>
    </source>
</evidence>
<dbReference type="GO" id="GO:0051666">
    <property type="term" value="P:actin cortical patch localization"/>
    <property type="evidence" value="ECO:0007669"/>
    <property type="project" value="InterPro"/>
</dbReference>
<dbReference type="PANTHER" id="PTHR47174:SF3">
    <property type="entry name" value="BRIDGING INTEGRATOR 3"/>
    <property type="match status" value="1"/>
</dbReference>
<dbReference type="GO" id="GO:0008289">
    <property type="term" value="F:lipid binding"/>
    <property type="evidence" value="ECO:0007669"/>
    <property type="project" value="TreeGrafter"/>
</dbReference>
<evidence type="ECO:0000256" key="1">
    <source>
        <dbReference type="ARBA" id="ARBA00004496"/>
    </source>
</evidence>
<feature type="domain" description="SH3" evidence="6">
    <location>
        <begin position="283"/>
        <end position="340"/>
    </location>
</feature>
<dbReference type="GO" id="GO:0006897">
    <property type="term" value="P:endocytosis"/>
    <property type="evidence" value="ECO:0007669"/>
    <property type="project" value="InterPro"/>
</dbReference>
<dbReference type="SMART" id="SM00326">
    <property type="entry name" value="SH3"/>
    <property type="match status" value="1"/>
</dbReference>
<accession>A0A8S1DTU5</accession>
<feature type="region of interest" description="Disordered" evidence="5">
    <location>
        <begin position="225"/>
        <end position="244"/>
    </location>
</feature>
<evidence type="ECO:0000256" key="5">
    <source>
        <dbReference type="SAM" id="MobiDB-lite"/>
    </source>
</evidence>
<dbReference type="Pfam" id="PF00018">
    <property type="entry name" value="SH3_1"/>
    <property type="match status" value="1"/>
</dbReference>
<dbReference type="PANTHER" id="PTHR47174">
    <property type="entry name" value="BRIDGING INTEGRATOR 3"/>
    <property type="match status" value="1"/>
</dbReference>
<dbReference type="AlphaFoldDB" id="A0A8S1DTU5"/>
<keyword evidence="8" id="KW-1185">Reference proteome</keyword>
<dbReference type="InterPro" id="IPR001452">
    <property type="entry name" value="SH3_domain"/>
</dbReference>
<evidence type="ECO:0000259" key="6">
    <source>
        <dbReference type="PROSITE" id="PS50002"/>
    </source>
</evidence>
<name>A0A8S1DTU5_9INSE</name>
<feature type="compositionally biased region" description="Polar residues" evidence="5">
    <location>
        <begin position="203"/>
        <end position="212"/>
    </location>
</feature>
<feature type="compositionally biased region" description="Polar residues" evidence="5">
    <location>
        <begin position="225"/>
        <end position="234"/>
    </location>
</feature>
<dbReference type="InterPro" id="IPR036028">
    <property type="entry name" value="SH3-like_dom_sf"/>
</dbReference>
<feature type="compositionally biased region" description="Low complexity" evidence="5">
    <location>
        <begin position="178"/>
        <end position="197"/>
    </location>
</feature>
<protein>
    <recommendedName>
        <fullName evidence="6">SH3 domain-containing protein</fullName>
    </recommendedName>
</protein>
<dbReference type="GO" id="GO:0015629">
    <property type="term" value="C:actin cytoskeleton"/>
    <property type="evidence" value="ECO:0007669"/>
    <property type="project" value="TreeGrafter"/>
</dbReference>
<gene>
    <name evidence="7" type="ORF">CLODIP_2_CD09169</name>
</gene>
<dbReference type="PROSITE" id="PS50002">
    <property type="entry name" value="SH3"/>
    <property type="match status" value="1"/>
</dbReference>
<feature type="compositionally biased region" description="Pro residues" evidence="5">
    <location>
        <begin position="105"/>
        <end position="115"/>
    </location>
</feature>
<dbReference type="Gene3D" id="2.30.30.40">
    <property type="entry name" value="SH3 Domains"/>
    <property type="match status" value="1"/>
</dbReference>
<evidence type="ECO:0000313" key="7">
    <source>
        <dbReference type="EMBL" id="CAB3385606.1"/>
    </source>
</evidence>
<dbReference type="EMBL" id="CADEPI010000423">
    <property type="protein sequence ID" value="CAB3385606.1"/>
    <property type="molecule type" value="Genomic_DNA"/>
</dbReference>
<feature type="compositionally biased region" description="Pro residues" evidence="5">
    <location>
        <begin position="262"/>
        <end position="272"/>
    </location>
</feature>
<dbReference type="GO" id="GO:0097320">
    <property type="term" value="P:plasma membrane tubulation"/>
    <property type="evidence" value="ECO:0007669"/>
    <property type="project" value="TreeGrafter"/>
</dbReference>
<dbReference type="PRINTS" id="PR00452">
    <property type="entry name" value="SH3DOMAIN"/>
</dbReference>
<proteinExistence type="predicted"/>
<comment type="subcellular location">
    <subcellularLocation>
        <location evidence="1">Cytoplasm</location>
    </subcellularLocation>
</comment>
<comment type="caution">
    <text evidence="7">The sequence shown here is derived from an EMBL/GenBank/DDBJ whole genome shotgun (WGS) entry which is preliminary data.</text>
</comment>
<dbReference type="Proteomes" id="UP000494165">
    <property type="component" value="Unassembled WGS sequence"/>
</dbReference>
<reference evidence="7 8" key="1">
    <citation type="submission" date="2020-04" db="EMBL/GenBank/DDBJ databases">
        <authorList>
            <person name="Alioto T."/>
            <person name="Alioto T."/>
            <person name="Gomez Garrido J."/>
        </authorList>
    </citation>
    <scope>NUCLEOTIDE SEQUENCE [LARGE SCALE GENOMIC DNA]</scope>
</reference>
<dbReference type="InterPro" id="IPR046982">
    <property type="entry name" value="BIN3/RVS161-like"/>
</dbReference>
<dbReference type="PRINTS" id="PR00499">
    <property type="entry name" value="P67PHOX"/>
</dbReference>